<reference evidence="5 9" key="1">
    <citation type="submission" date="2015-09" db="EMBL/GenBank/DDBJ databases">
        <authorList>
            <consortium name="Pathogen Informatics"/>
        </authorList>
    </citation>
    <scope>NUCLEOTIDE SEQUENCE [LARGE SCALE GENOMIC DNA]</scope>
    <source>
        <strain evidence="5 9">2789STDY5834865</strain>
    </source>
</reference>
<proteinExistence type="predicted"/>
<dbReference type="GO" id="GO:0000917">
    <property type="term" value="P:division septum assembly"/>
    <property type="evidence" value="ECO:0007669"/>
    <property type="project" value="UniProtKB-KW"/>
</dbReference>
<evidence type="ECO:0000313" key="7">
    <source>
        <dbReference type="EMBL" id="NSJ42807.1"/>
    </source>
</evidence>
<dbReference type="Proteomes" id="UP000315200">
    <property type="component" value="Unassembled WGS sequence"/>
</dbReference>
<dbReference type="Pfam" id="PF04026">
    <property type="entry name" value="SpoVG"/>
    <property type="match status" value="1"/>
</dbReference>
<dbReference type="RefSeq" id="WP_002587113.1">
    <property type="nucleotide sequence ID" value="NZ_BJLB01000001.1"/>
</dbReference>
<organism evidence="5 9">
    <name type="scientific">Enterocloster clostridioformis</name>
    <dbReference type="NCBI Taxonomy" id="1531"/>
    <lineage>
        <taxon>Bacteria</taxon>
        <taxon>Bacillati</taxon>
        <taxon>Bacillota</taxon>
        <taxon>Clostridia</taxon>
        <taxon>Lachnospirales</taxon>
        <taxon>Lachnospiraceae</taxon>
        <taxon>Enterocloster</taxon>
    </lineage>
</organism>
<evidence type="ECO:0000313" key="10">
    <source>
        <dbReference type="Proteomes" id="UP000315200"/>
    </source>
</evidence>
<accession>A0A174MI21</accession>
<dbReference type="PANTHER" id="PTHR38429">
    <property type="entry name" value="SEPTATION PROTEIN SPOVG-RELATED"/>
    <property type="match status" value="1"/>
</dbReference>
<dbReference type="GeneID" id="57962325"/>
<evidence type="ECO:0000256" key="3">
    <source>
        <dbReference type="ARBA" id="ARBA00023306"/>
    </source>
</evidence>
<dbReference type="EMBL" id="CZAB01000030">
    <property type="protein sequence ID" value="CUP34751.1"/>
    <property type="molecule type" value="Genomic_DNA"/>
</dbReference>
<dbReference type="EMBL" id="CP050964">
    <property type="protein sequence ID" value="QIX91593.1"/>
    <property type="molecule type" value="Genomic_DNA"/>
</dbReference>
<dbReference type="EMBL" id="BJLB01000001">
    <property type="protein sequence ID" value="GEA39618.1"/>
    <property type="molecule type" value="Genomic_DNA"/>
</dbReference>
<dbReference type="Proteomes" id="UP000719916">
    <property type="component" value="Unassembled WGS sequence"/>
</dbReference>
<protein>
    <submittedName>
        <fullName evidence="5">SpoVG family protein</fullName>
    </submittedName>
</protein>
<dbReference type="Proteomes" id="UP000501069">
    <property type="component" value="Chromosome"/>
</dbReference>
<dbReference type="InterPro" id="IPR036751">
    <property type="entry name" value="SpoVG_sf"/>
</dbReference>
<feature type="region of interest" description="Disordered" evidence="4">
    <location>
        <begin position="93"/>
        <end position="113"/>
    </location>
</feature>
<dbReference type="Proteomes" id="UP000095512">
    <property type="component" value="Unassembled WGS sequence"/>
</dbReference>
<reference evidence="7 12" key="4">
    <citation type="journal article" date="2020" name="Cell Host Microbe">
        <title>Functional and Genomic Variation between Human-Derived Isolates of Lachnospiraceae Reveals Inter- and Intra-Species Diversity.</title>
        <authorList>
            <person name="Sorbara M.T."/>
            <person name="Littmann E.R."/>
            <person name="Fontana E."/>
            <person name="Moody T.U."/>
            <person name="Kohout C.E."/>
            <person name="Gjonbalaj M."/>
            <person name="Eaton V."/>
            <person name="Seok R."/>
            <person name="Leiner I.M."/>
            <person name="Pamer E.G."/>
        </authorList>
    </citation>
    <scope>NUCLEOTIDE SEQUENCE [LARGE SCALE GENOMIC DNA]</scope>
    <source>
        <strain evidence="7 12">MSK.2.26</strain>
    </source>
</reference>
<dbReference type="Gene3D" id="3.30.1120.40">
    <property type="entry name" value="Stage V sporulation protein G"/>
    <property type="match status" value="1"/>
</dbReference>
<gene>
    <name evidence="5" type="primary">spoVG_2</name>
    <name evidence="6" type="ORF">Ccl03g_53310</name>
    <name evidence="5" type="ORF">ERS852480_03143</name>
    <name evidence="8" type="ORF">FOC47_14235</name>
    <name evidence="7" type="ORF">G5B26_04250</name>
</gene>
<evidence type="ECO:0000256" key="4">
    <source>
        <dbReference type="SAM" id="MobiDB-lite"/>
    </source>
</evidence>
<evidence type="ECO:0000313" key="12">
    <source>
        <dbReference type="Proteomes" id="UP000719916"/>
    </source>
</evidence>
<reference evidence="8 11" key="3">
    <citation type="submission" date="2019-11" db="EMBL/GenBank/DDBJ databases">
        <title>FDA dAtabase for Regulatory Grade micrObial Sequences (FDA-ARGOS): Supporting development and validation of Infectious Disease Dx tests.</title>
        <authorList>
            <person name="Turner S."/>
            <person name="Byrd R."/>
            <person name="Tallon L."/>
            <person name="Sadzewicz L."/>
            <person name="Vavikolanu K."/>
            <person name="Mehta A."/>
            <person name="Aluvathingal J."/>
            <person name="Nadendla S."/>
            <person name="Myers T."/>
            <person name="Yan Y."/>
            <person name="Sichtig H."/>
        </authorList>
    </citation>
    <scope>NUCLEOTIDE SEQUENCE [LARGE SCALE GENOMIC DNA]</scope>
    <source>
        <strain evidence="8 11">FDAARGOS_739</strain>
    </source>
</reference>
<evidence type="ECO:0000256" key="1">
    <source>
        <dbReference type="ARBA" id="ARBA00022618"/>
    </source>
</evidence>
<evidence type="ECO:0000313" key="6">
    <source>
        <dbReference type="EMBL" id="GEA39618.1"/>
    </source>
</evidence>
<evidence type="ECO:0000313" key="9">
    <source>
        <dbReference type="Proteomes" id="UP000095512"/>
    </source>
</evidence>
<dbReference type="InterPro" id="IPR007170">
    <property type="entry name" value="SpoVG"/>
</dbReference>
<dbReference type="EMBL" id="JAAISW010000004">
    <property type="protein sequence ID" value="NSJ42807.1"/>
    <property type="molecule type" value="Genomic_DNA"/>
</dbReference>
<dbReference type="GO" id="GO:0030435">
    <property type="term" value="P:sporulation resulting in formation of a cellular spore"/>
    <property type="evidence" value="ECO:0007669"/>
    <property type="project" value="InterPro"/>
</dbReference>
<keyword evidence="1" id="KW-0132">Cell division</keyword>
<dbReference type="PANTHER" id="PTHR38429:SF1">
    <property type="entry name" value="SEPTATION PROTEIN SPOVG-RELATED"/>
    <property type="match status" value="1"/>
</dbReference>
<evidence type="ECO:0000313" key="5">
    <source>
        <dbReference type="EMBL" id="CUP34751.1"/>
    </source>
</evidence>
<sequence length="113" mass="12036">MATLDIRITSMYPPGSQGGTRAYASATIDGCFAVRGIKVVEGGKDGLFVSMPSRKNQDGYKEVCFPVTAEFREQLYSGVLNAYHQALTMAQAPAAPQQAAPEQEATGQQMAGM</sequence>
<evidence type="ECO:0000313" key="8">
    <source>
        <dbReference type="EMBL" id="QIX91593.1"/>
    </source>
</evidence>
<reference evidence="7" key="5">
    <citation type="submission" date="2020-02" db="EMBL/GenBank/DDBJ databases">
        <authorList>
            <person name="Littmann E."/>
            <person name="Sorbara M."/>
        </authorList>
    </citation>
    <scope>NUCLEOTIDE SEQUENCE</scope>
    <source>
        <strain evidence="7">MSK.2.26</strain>
    </source>
</reference>
<reference evidence="6 10" key="2">
    <citation type="submission" date="2019-06" db="EMBL/GenBank/DDBJ databases">
        <title>Draft genome sequence of [Clostridium] clostridioforme NBRC 113352.</title>
        <authorList>
            <person name="Miura T."/>
            <person name="Furukawa M."/>
            <person name="Shimamura M."/>
            <person name="Ohyama Y."/>
            <person name="Yamazoe A."/>
            <person name="Kawasaki H."/>
        </authorList>
    </citation>
    <scope>NUCLEOTIDE SEQUENCE [LARGE SCALE GENOMIC DNA]</scope>
    <source>
        <strain evidence="6 10">NBRC 113352</strain>
    </source>
</reference>
<dbReference type="AlphaFoldDB" id="A0A174MI21"/>
<evidence type="ECO:0000313" key="11">
    <source>
        <dbReference type="Proteomes" id="UP000501069"/>
    </source>
</evidence>
<feature type="compositionally biased region" description="Low complexity" evidence="4">
    <location>
        <begin position="93"/>
        <end position="105"/>
    </location>
</feature>
<keyword evidence="2" id="KW-0717">Septation</keyword>
<name>A0A174MI21_9FIRM</name>
<keyword evidence="3" id="KW-0131">Cell cycle</keyword>
<dbReference type="SUPFAM" id="SSF160537">
    <property type="entry name" value="SpoVG-like"/>
    <property type="match status" value="1"/>
</dbReference>
<evidence type="ECO:0000256" key="2">
    <source>
        <dbReference type="ARBA" id="ARBA00023210"/>
    </source>
</evidence>